<dbReference type="Pfam" id="PF07734">
    <property type="entry name" value="FBA_1"/>
    <property type="match status" value="1"/>
</dbReference>
<keyword evidence="4" id="KW-1185">Reference proteome</keyword>
<dbReference type="PANTHER" id="PTHR31672:SF13">
    <property type="entry name" value="F-BOX PROTEIN CPR30-LIKE"/>
    <property type="match status" value="1"/>
</dbReference>
<accession>A0AAV1RP16</accession>
<feature type="domain" description="F-box associated beta-propeller type 1" evidence="2">
    <location>
        <begin position="149"/>
        <end position="354"/>
    </location>
</feature>
<evidence type="ECO:0000259" key="2">
    <source>
        <dbReference type="Pfam" id="PF07734"/>
    </source>
</evidence>
<evidence type="ECO:0000313" key="4">
    <source>
        <dbReference type="Proteomes" id="UP001314170"/>
    </source>
</evidence>
<feature type="compositionally biased region" description="Low complexity" evidence="1">
    <location>
        <begin position="85"/>
        <end position="98"/>
    </location>
</feature>
<dbReference type="AlphaFoldDB" id="A0AAV1RP16"/>
<dbReference type="InterPro" id="IPR006527">
    <property type="entry name" value="F-box-assoc_dom_typ1"/>
</dbReference>
<proteinExistence type="predicted"/>
<dbReference type="PANTHER" id="PTHR31672">
    <property type="entry name" value="BNACNNG10540D PROTEIN"/>
    <property type="match status" value="1"/>
</dbReference>
<dbReference type="NCBIfam" id="TIGR01640">
    <property type="entry name" value="F_box_assoc_1"/>
    <property type="match status" value="1"/>
</dbReference>
<comment type="caution">
    <text evidence="3">The sequence shown here is derived from an EMBL/GenBank/DDBJ whole genome shotgun (WGS) entry which is preliminary data.</text>
</comment>
<protein>
    <recommendedName>
        <fullName evidence="2">F-box associated beta-propeller type 1 domain-containing protein</fullName>
    </recommendedName>
</protein>
<dbReference type="InterPro" id="IPR050796">
    <property type="entry name" value="SCF_F-box_component"/>
</dbReference>
<gene>
    <name evidence="3" type="ORF">DCAF_LOCUS13506</name>
</gene>
<feature type="region of interest" description="Disordered" evidence="1">
    <location>
        <begin position="77"/>
        <end position="98"/>
    </location>
</feature>
<organism evidence="3 4">
    <name type="scientific">Dovyalis caffra</name>
    <dbReference type="NCBI Taxonomy" id="77055"/>
    <lineage>
        <taxon>Eukaryota</taxon>
        <taxon>Viridiplantae</taxon>
        <taxon>Streptophyta</taxon>
        <taxon>Embryophyta</taxon>
        <taxon>Tracheophyta</taxon>
        <taxon>Spermatophyta</taxon>
        <taxon>Magnoliopsida</taxon>
        <taxon>eudicotyledons</taxon>
        <taxon>Gunneridae</taxon>
        <taxon>Pentapetalae</taxon>
        <taxon>rosids</taxon>
        <taxon>fabids</taxon>
        <taxon>Malpighiales</taxon>
        <taxon>Salicaceae</taxon>
        <taxon>Flacourtieae</taxon>
        <taxon>Dovyalis</taxon>
    </lineage>
</organism>
<sequence length="369" mass="41745">MGGINESIRKWKGDLQSQRLSAIDRWDALEKAARLSYNHPSGYSHIVNPFVYRLASLTTKASKPIALSINDFFPLSPDKPKKNKPSPTHSISPSPSSNPHFAKLHLSKSSTAILIEDGCFRSKELLSTQFVEEVHNRTLDVEKMRFVSNTNLPDTEFHFINSCNGLLCLYGKSKGDFNQMIYVCNPILGEYIIIPVLHKLRKYGHRFALGFSSVSNQYKALQTIFPEGEYVRQVRAEVYTVGTGRWRSMGNAPFNLGHLDANAFVHDSVHWIDCTLENDGFICAFDFGFEQFKRLSLPPSSQILEGSRIHSIACVGVLKAWLFVAFEVYSECGDIEIWVMEEYGVKESWSKKFVVVTLQLDDYLGNALK</sequence>
<name>A0AAV1RP16_9ROSI</name>
<dbReference type="InterPro" id="IPR017451">
    <property type="entry name" value="F-box-assoc_interact_dom"/>
</dbReference>
<evidence type="ECO:0000313" key="3">
    <source>
        <dbReference type="EMBL" id="CAK7338459.1"/>
    </source>
</evidence>
<dbReference type="EMBL" id="CAWUPB010001116">
    <property type="protein sequence ID" value="CAK7338459.1"/>
    <property type="molecule type" value="Genomic_DNA"/>
</dbReference>
<dbReference type="Proteomes" id="UP001314170">
    <property type="component" value="Unassembled WGS sequence"/>
</dbReference>
<reference evidence="3 4" key="1">
    <citation type="submission" date="2024-01" db="EMBL/GenBank/DDBJ databases">
        <authorList>
            <person name="Waweru B."/>
        </authorList>
    </citation>
    <scope>NUCLEOTIDE SEQUENCE [LARGE SCALE GENOMIC DNA]</scope>
</reference>
<evidence type="ECO:0000256" key="1">
    <source>
        <dbReference type="SAM" id="MobiDB-lite"/>
    </source>
</evidence>